<evidence type="ECO:0000313" key="3">
    <source>
        <dbReference type="Proteomes" id="UP001597497"/>
    </source>
</evidence>
<comment type="caution">
    <text evidence="2">The sequence shown here is derived from an EMBL/GenBank/DDBJ whole genome shotgun (WGS) entry which is preliminary data.</text>
</comment>
<accession>A0ABW5R9R2</accession>
<dbReference type="EMBL" id="JBHUMM010000015">
    <property type="protein sequence ID" value="MFD2671791.1"/>
    <property type="molecule type" value="Genomic_DNA"/>
</dbReference>
<dbReference type="InterPro" id="IPR001584">
    <property type="entry name" value="Integrase_cat-core"/>
</dbReference>
<evidence type="ECO:0000313" key="2">
    <source>
        <dbReference type="EMBL" id="MFD2671791.1"/>
    </source>
</evidence>
<organism evidence="2 3">
    <name type="scientific">Marinicrinis sediminis</name>
    <dbReference type="NCBI Taxonomy" id="1652465"/>
    <lineage>
        <taxon>Bacteria</taxon>
        <taxon>Bacillati</taxon>
        <taxon>Bacillota</taxon>
        <taxon>Bacilli</taxon>
        <taxon>Bacillales</taxon>
        <taxon>Paenibacillaceae</taxon>
    </lineage>
</organism>
<proteinExistence type="predicted"/>
<name>A0ABW5R9R2_9BACL</name>
<dbReference type="Pfam" id="PF13333">
    <property type="entry name" value="rve_2"/>
    <property type="match status" value="1"/>
</dbReference>
<feature type="domain" description="Integrase catalytic" evidence="1">
    <location>
        <begin position="3"/>
        <end position="33"/>
    </location>
</feature>
<keyword evidence="3" id="KW-1185">Reference proteome</keyword>
<evidence type="ECO:0000259" key="1">
    <source>
        <dbReference type="Pfam" id="PF13333"/>
    </source>
</evidence>
<protein>
    <submittedName>
        <fullName evidence="2">IS3 family transposase</fullName>
    </submittedName>
</protein>
<reference evidence="3" key="1">
    <citation type="journal article" date="2019" name="Int. J. Syst. Evol. Microbiol.">
        <title>The Global Catalogue of Microorganisms (GCM) 10K type strain sequencing project: providing services to taxonomists for standard genome sequencing and annotation.</title>
        <authorList>
            <consortium name="The Broad Institute Genomics Platform"/>
            <consortium name="The Broad Institute Genome Sequencing Center for Infectious Disease"/>
            <person name="Wu L."/>
            <person name="Ma J."/>
        </authorList>
    </citation>
    <scope>NUCLEOTIDE SEQUENCE [LARGE SCALE GENOMIC DNA]</scope>
    <source>
        <strain evidence="3">KCTC 33676</strain>
    </source>
</reference>
<sequence length="33" mass="4021">MTALSQDVNKYIYYFNNYRNTERLDGLSPNEYK</sequence>
<gene>
    <name evidence="2" type="ORF">ACFSUC_09245</name>
</gene>
<dbReference type="Proteomes" id="UP001597497">
    <property type="component" value="Unassembled WGS sequence"/>
</dbReference>
<dbReference type="RefSeq" id="WP_379929265.1">
    <property type="nucleotide sequence ID" value="NZ_JBHUMM010000015.1"/>
</dbReference>